<proteinExistence type="predicted"/>
<dbReference type="EMBL" id="LAZR01027143">
    <property type="protein sequence ID" value="KKL66626.1"/>
    <property type="molecule type" value="Genomic_DNA"/>
</dbReference>
<accession>A0A0F9EK12</accession>
<reference evidence="1" key="1">
    <citation type="journal article" date="2015" name="Nature">
        <title>Complex archaea that bridge the gap between prokaryotes and eukaryotes.</title>
        <authorList>
            <person name="Spang A."/>
            <person name="Saw J.H."/>
            <person name="Jorgensen S.L."/>
            <person name="Zaremba-Niedzwiedzka K."/>
            <person name="Martijn J."/>
            <person name="Lind A.E."/>
            <person name="van Eijk R."/>
            <person name="Schleper C."/>
            <person name="Guy L."/>
            <person name="Ettema T.J."/>
        </authorList>
    </citation>
    <scope>NUCLEOTIDE SEQUENCE</scope>
</reference>
<evidence type="ECO:0000313" key="1">
    <source>
        <dbReference type="EMBL" id="KKL66626.1"/>
    </source>
</evidence>
<name>A0A0F9EK12_9ZZZZ</name>
<comment type="caution">
    <text evidence="1">The sequence shown here is derived from an EMBL/GenBank/DDBJ whole genome shotgun (WGS) entry which is preliminary data.</text>
</comment>
<dbReference type="AlphaFoldDB" id="A0A0F9EK12"/>
<organism evidence="1">
    <name type="scientific">marine sediment metagenome</name>
    <dbReference type="NCBI Taxonomy" id="412755"/>
    <lineage>
        <taxon>unclassified sequences</taxon>
        <taxon>metagenomes</taxon>
        <taxon>ecological metagenomes</taxon>
    </lineage>
</organism>
<sequence length="65" mass="7542">MKLIKKEELINESQILDLVNIFVRIIGVLNHQDILVFIEIGELLTVTKLLNLPKMIKISKKILNF</sequence>
<protein>
    <submittedName>
        <fullName evidence="1">Uncharacterized protein</fullName>
    </submittedName>
</protein>
<gene>
    <name evidence="1" type="ORF">LCGC14_2143090</name>
</gene>